<dbReference type="EMBL" id="JAGJCF010000003">
    <property type="protein sequence ID" value="MBP0615155.1"/>
    <property type="molecule type" value="Genomic_DNA"/>
</dbReference>
<evidence type="ECO:0000313" key="4">
    <source>
        <dbReference type="EMBL" id="MBP0615155.1"/>
    </source>
</evidence>
<proteinExistence type="predicted"/>
<keyword evidence="2" id="KW-0472">Membrane</keyword>
<protein>
    <submittedName>
        <fullName evidence="4">YdcF family protein</fullName>
    </submittedName>
</protein>
<dbReference type="PANTHER" id="PTHR30336">
    <property type="entry name" value="INNER MEMBRANE PROTEIN, PROBABLE PERMEASE"/>
    <property type="match status" value="1"/>
</dbReference>
<feature type="region of interest" description="Disordered" evidence="1">
    <location>
        <begin position="1"/>
        <end position="24"/>
    </location>
</feature>
<organism evidence="4 5">
    <name type="scientific">Jiella mangrovi</name>
    <dbReference type="NCBI Taxonomy" id="2821407"/>
    <lineage>
        <taxon>Bacteria</taxon>
        <taxon>Pseudomonadati</taxon>
        <taxon>Pseudomonadota</taxon>
        <taxon>Alphaproteobacteria</taxon>
        <taxon>Hyphomicrobiales</taxon>
        <taxon>Aurantimonadaceae</taxon>
        <taxon>Jiella</taxon>
    </lineage>
</organism>
<evidence type="ECO:0000256" key="2">
    <source>
        <dbReference type="SAM" id="Phobius"/>
    </source>
</evidence>
<name>A0ABS4BGT0_9HYPH</name>
<accession>A0ABS4BGT0</accession>
<dbReference type="PANTHER" id="PTHR30336:SF4">
    <property type="entry name" value="ENVELOPE BIOGENESIS FACTOR ELYC"/>
    <property type="match status" value="1"/>
</dbReference>
<feature type="transmembrane region" description="Helical" evidence="2">
    <location>
        <begin position="34"/>
        <end position="52"/>
    </location>
</feature>
<dbReference type="RefSeq" id="WP_209593573.1">
    <property type="nucleotide sequence ID" value="NZ_JAGJCF010000003.1"/>
</dbReference>
<keyword evidence="5" id="KW-1185">Reference proteome</keyword>
<keyword evidence="2" id="KW-0812">Transmembrane</keyword>
<dbReference type="CDD" id="cd06259">
    <property type="entry name" value="YdcF-like"/>
    <property type="match status" value="1"/>
</dbReference>
<evidence type="ECO:0000256" key="1">
    <source>
        <dbReference type="SAM" id="MobiDB-lite"/>
    </source>
</evidence>
<gene>
    <name evidence="4" type="ORF">J6595_06140</name>
</gene>
<dbReference type="InterPro" id="IPR051599">
    <property type="entry name" value="Cell_Envelope_Assoc"/>
</dbReference>
<dbReference type="Pfam" id="PF02698">
    <property type="entry name" value="DUF218"/>
    <property type="match status" value="1"/>
</dbReference>
<dbReference type="InterPro" id="IPR003848">
    <property type="entry name" value="DUF218"/>
</dbReference>
<sequence>MTVAVDPSLDPVRRDRKASGKGARRAIPKARKRLVALLLLAAVSGYLLGGFWRFTEEVDRLSIASSSPNADAIVVLTGGAMRIDYALDLLRSGHGKRLLISGVHPGTSVATLARLTKTDESWFDCCVDIDYVAADTIGNAEIAGRWAERRGYRDLILVTSDYHMPRSLLEFDRVEGIRSVVPVAVRRADLWSRDTLPTGSGLKLLLTEYGKFIATRVRGALGLGPEEQEQAIAYLASLQKL</sequence>
<evidence type="ECO:0000259" key="3">
    <source>
        <dbReference type="Pfam" id="PF02698"/>
    </source>
</evidence>
<keyword evidence="2" id="KW-1133">Transmembrane helix</keyword>
<reference evidence="4 5" key="1">
    <citation type="submission" date="2021-04" db="EMBL/GenBank/DDBJ databases">
        <title>Whole genome sequence of Jiella sp. KSK16Y-1.</title>
        <authorList>
            <person name="Tuo L."/>
        </authorList>
    </citation>
    <scope>NUCLEOTIDE SEQUENCE [LARGE SCALE GENOMIC DNA]</scope>
    <source>
        <strain evidence="4 5">KSK16Y-1</strain>
    </source>
</reference>
<dbReference type="Proteomes" id="UP000678276">
    <property type="component" value="Unassembled WGS sequence"/>
</dbReference>
<evidence type="ECO:0000313" key="5">
    <source>
        <dbReference type="Proteomes" id="UP000678276"/>
    </source>
</evidence>
<comment type="caution">
    <text evidence="4">The sequence shown here is derived from an EMBL/GenBank/DDBJ whole genome shotgun (WGS) entry which is preliminary data.</text>
</comment>
<feature type="domain" description="DUF218" evidence="3">
    <location>
        <begin position="71"/>
        <end position="201"/>
    </location>
</feature>